<comment type="similarity">
    <text evidence="2">Belongs to the terpene synthase family.</text>
</comment>
<dbReference type="InterPro" id="IPR001906">
    <property type="entry name" value="Terpene_synth_N"/>
</dbReference>
<dbReference type="PANTHER" id="PTHR31739">
    <property type="entry name" value="ENT-COPALYL DIPHOSPHATE SYNTHASE, CHLOROPLASTIC"/>
    <property type="match status" value="1"/>
</dbReference>
<keyword evidence="4" id="KW-0460">Magnesium</keyword>
<evidence type="ECO:0000256" key="1">
    <source>
        <dbReference type="ARBA" id="ARBA00001946"/>
    </source>
</evidence>
<evidence type="ECO:0000256" key="2">
    <source>
        <dbReference type="ARBA" id="ARBA00006333"/>
    </source>
</evidence>
<evidence type="ECO:0000259" key="6">
    <source>
        <dbReference type="Pfam" id="PF01397"/>
    </source>
</evidence>
<dbReference type="Gene3D" id="1.50.10.130">
    <property type="entry name" value="Terpene synthase, N-terminal domain"/>
    <property type="match status" value="1"/>
</dbReference>
<organism evidence="8 9">
    <name type="scientific">Datura stramonium</name>
    <name type="common">Jimsonweed</name>
    <name type="synonym">Common thornapple</name>
    <dbReference type="NCBI Taxonomy" id="4076"/>
    <lineage>
        <taxon>Eukaryota</taxon>
        <taxon>Viridiplantae</taxon>
        <taxon>Streptophyta</taxon>
        <taxon>Embryophyta</taxon>
        <taxon>Tracheophyta</taxon>
        <taxon>Spermatophyta</taxon>
        <taxon>Magnoliopsida</taxon>
        <taxon>eudicotyledons</taxon>
        <taxon>Gunneridae</taxon>
        <taxon>Pentapetalae</taxon>
        <taxon>asterids</taxon>
        <taxon>lamiids</taxon>
        <taxon>Solanales</taxon>
        <taxon>Solanaceae</taxon>
        <taxon>Solanoideae</taxon>
        <taxon>Datureae</taxon>
        <taxon>Datura</taxon>
    </lineage>
</organism>
<comment type="cofactor">
    <cofactor evidence="1">
        <name>Mg(2+)</name>
        <dbReference type="ChEBI" id="CHEBI:18420"/>
    </cofactor>
</comment>
<dbReference type="Pfam" id="PF01397">
    <property type="entry name" value="Terpene_synth"/>
    <property type="match status" value="1"/>
</dbReference>
<evidence type="ECO:0000256" key="3">
    <source>
        <dbReference type="ARBA" id="ARBA00022723"/>
    </source>
</evidence>
<dbReference type="InterPro" id="IPR005630">
    <property type="entry name" value="Terpene_synthase_metal-bd"/>
</dbReference>
<dbReference type="Pfam" id="PF03936">
    <property type="entry name" value="Terpene_synth_C"/>
    <property type="match status" value="1"/>
</dbReference>
<keyword evidence="9" id="KW-1185">Reference proteome</keyword>
<dbReference type="InterPro" id="IPR008949">
    <property type="entry name" value="Isoprenoid_synthase_dom_sf"/>
</dbReference>
<feature type="domain" description="Terpene synthase N-terminal" evidence="6">
    <location>
        <begin position="329"/>
        <end position="519"/>
    </location>
</feature>
<keyword evidence="5" id="KW-0456">Lyase</keyword>
<dbReference type="SUPFAM" id="SSF48239">
    <property type="entry name" value="Terpenoid cyclases/Protein prenyltransferases"/>
    <property type="match status" value="2"/>
</dbReference>
<dbReference type="Gene3D" id="1.10.600.10">
    <property type="entry name" value="Farnesyl Diphosphate Synthase"/>
    <property type="match status" value="1"/>
</dbReference>
<gene>
    <name evidence="8" type="primary">TPS4</name>
    <name evidence="8" type="ORF">HAX54_001375</name>
</gene>
<comment type="caution">
    <text evidence="8">The sequence shown here is derived from an EMBL/GenBank/DDBJ whole genome shotgun (WGS) entry which is preliminary data.</text>
</comment>
<evidence type="ECO:0000256" key="5">
    <source>
        <dbReference type="ARBA" id="ARBA00023239"/>
    </source>
</evidence>
<evidence type="ECO:0000259" key="7">
    <source>
        <dbReference type="Pfam" id="PF03936"/>
    </source>
</evidence>
<dbReference type="Proteomes" id="UP000823775">
    <property type="component" value="Unassembled WGS sequence"/>
</dbReference>
<sequence>MESVRCFKMNTREGGVVVLFVGWDGQAIAIDRIYVKMARSGRIRLALIDPARTATIAVYPPTTIMRTTSATATCPAATSAFPAASSSHLSVLKPQTIRLLKKETNTLTTNSSSKLKTASPLGFTQPSHSSACVVDANRGAPSTDFSLQCNEATKERIRKLFHEVEFSVSSYDTAWVAMVPSPHSAQVPCFPECLDWVLQNQLEDGSWGLPHHQLVLLKDVLSSTLACVLALKRWDIGEELISRGLRFIELNFASVTDEDQYSPIGFDVIFPGMLEYAEELSLKLHLESRVFTELLCKRDIELRRLRDSSSLELNAYLAYVSEGMGKLQDWKMVMKYQRKNGSLFNSPSTTAASLIHLHDSACLDYLRCALKKFGNAVPTIYPINIHAHLCMVDNLDKLGICRHFAEEIQNVLDETYRCWLQGEEEIFTSAATCAMAFRILRGYGYNVTSDPVAQFLEKEQCSGHFNDIYTMLDLYQALEMIIATDQPVSEKLNSSSLQSLRQRLSGDFYPPNRLTSQIHEQVYDVLKFPSHANIERVANRRNIVHYDVDNTRVLKTSYSSSNFSNKDFLTLAVEDFNFCQSIHRNELKHLERWLIQNRLDKLKFAREKSAYCYFSAAATMFQPELSDARMSWAKNGVLTTVIDDFFDFGGSMEELNNLIQLFKKWDVDVSTDCCSEEVGIIFSALHSTIREIGDKAFMWQARSVTRHITDIWLSALNSMLREAEWARDMSVPTLDEYIANGYESFALGPLVLPALYFVGPKLPDDVVQHPEYHSLFKLMSTCGRLLNDIRSFERELKDGKLNAVTLSVLHGNGSISEEAAIEELSHRVEMQRRELLKLVLQGEGSVVPRACKDLFWKMSQVLHQFYIKDDGFSSMGMADTVKAIIHEPITLNNLGASKLSTDYNSEVATP</sequence>
<dbReference type="Gene3D" id="1.50.10.160">
    <property type="match status" value="1"/>
</dbReference>
<proteinExistence type="inferred from homology"/>
<evidence type="ECO:0000313" key="9">
    <source>
        <dbReference type="Proteomes" id="UP000823775"/>
    </source>
</evidence>
<keyword evidence="3" id="KW-0479">Metal-binding</keyword>
<protein>
    <submittedName>
        <fullName evidence="8">Ent-kaurene synthase TSP4, chloroplastic</fullName>
    </submittedName>
</protein>
<dbReference type="CDD" id="cd00684">
    <property type="entry name" value="Terpene_cyclase_plant_C1"/>
    <property type="match status" value="1"/>
</dbReference>
<dbReference type="EMBL" id="JACEIK010001050">
    <property type="protein sequence ID" value="MCD7465471.1"/>
    <property type="molecule type" value="Genomic_DNA"/>
</dbReference>
<evidence type="ECO:0000313" key="8">
    <source>
        <dbReference type="EMBL" id="MCD7465471.1"/>
    </source>
</evidence>
<accession>A0ABS8T328</accession>
<evidence type="ECO:0000256" key="4">
    <source>
        <dbReference type="ARBA" id="ARBA00022842"/>
    </source>
</evidence>
<dbReference type="InterPro" id="IPR050148">
    <property type="entry name" value="Terpene_synthase-like"/>
</dbReference>
<feature type="domain" description="Terpene synthase metal-binding" evidence="7">
    <location>
        <begin position="599"/>
        <end position="833"/>
    </location>
</feature>
<reference evidence="8 9" key="1">
    <citation type="journal article" date="2021" name="BMC Genomics">
        <title>Datura genome reveals duplications of psychoactive alkaloid biosynthetic genes and high mutation rate following tissue culture.</title>
        <authorList>
            <person name="Rajewski A."/>
            <person name="Carter-House D."/>
            <person name="Stajich J."/>
            <person name="Litt A."/>
        </authorList>
    </citation>
    <scope>NUCLEOTIDE SEQUENCE [LARGE SCALE GENOMIC DNA]</scope>
    <source>
        <strain evidence="8">AR-01</strain>
    </source>
</reference>
<dbReference type="PANTHER" id="PTHR31739:SF3">
    <property type="entry name" value="ENT-KAUR-16-ENE SYNTHASE, CHLOROPLASTIC"/>
    <property type="match status" value="1"/>
</dbReference>
<name>A0ABS8T328_DATST</name>
<dbReference type="InterPro" id="IPR036965">
    <property type="entry name" value="Terpene_synth_N_sf"/>
</dbReference>
<dbReference type="SFLD" id="SFLDG01014">
    <property type="entry name" value="Terpene_Cyclase_Like_1_N-term"/>
    <property type="match status" value="1"/>
</dbReference>
<dbReference type="InterPro" id="IPR008930">
    <property type="entry name" value="Terpenoid_cyclase/PrenylTrfase"/>
</dbReference>
<dbReference type="SUPFAM" id="SSF48576">
    <property type="entry name" value="Terpenoid synthases"/>
    <property type="match status" value="1"/>
</dbReference>
<dbReference type="InterPro" id="IPR044814">
    <property type="entry name" value="Terpene_cyclase_plant_C1"/>
</dbReference>